<sequence length="332" mass="38930">MNNLNIYITENTKGFGTKVNFKKEREPSTLLKIPHAWNFNKDLSNVSSIFKDKIKWDSLSFKKNEFYWKNDPYYLNRYKTYESKKEENQGKYQKKEYTKDFSKYITHNSKTNISILNQDNQKIKNDESIDNNLAKKPNFNSKTLDNSQKITHKDHSTISVLKNNEEPLLFETNCNISTHEFASKKKSFDYPISPIARSPFPLTIVGKSVISGLSSNDTLLRTCFRVGEALKVSNLQKSSMIVYLVEFFGIIKEFNEKKGLFTYVIADLFHPLRGPYIYASYHDYHTIIAFQNNDIVRVLGVFKKNKTKNEINVIRMYPCTWEKIQHIKEIMK</sequence>
<protein>
    <submittedName>
        <fullName evidence="1">Uncharacterized protein</fullName>
    </submittedName>
</protein>
<proteinExistence type="predicted"/>
<keyword evidence="2" id="KW-1185">Reference proteome</keyword>
<accession>A0A899FVX8</accession>
<reference evidence="1" key="1">
    <citation type="submission" date="2020-06" db="EMBL/GenBank/DDBJ databases">
        <title>Genomes of multiple members of Pneumocystis genus reveal paths to human pathogen Pneumocystis jirovecii.</title>
        <authorList>
            <person name="Cisse O.H."/>
            <person name="Ma L."/>
            <person name="Dekker J."/>
            <person name="Khil P."/>
            <person name="Jo J."/>
            <person name="Brenchley J."/>
            <person name="Blair R."/>
            <person name="Pahar B."/>
            <person name="Chabe M."/>
            <person name="Van Rompay K.A."/>
            <person name="Keesler R."/>
            <person name="Sukura A."/>
            <person name="Hirsch V."/>
            <person name="Kutty G."/>
            <person name="Liu Y."/>
            <person name="Peng L."/>
            <person name="Chen J."/>
            <person name="Song J."/>
            <person name="Weissenbacher-Lang C."/>
            <person name="Xu J."/>
            <person name="Upham N.S."/>
            <person name="Stajich J.E."/>
            <person name="Cuomo C.A."/>
            <person name="Cushion M.T."/>
            <person name="Kovacs J.A."/>
        </authorList>
    </citation>
    <scope>NUCLEOTIDE SEQUENCE</scope>
    <source>
        <strain evidence="1">2A</strain>
    </source>
</reference>
<dbReference type="AlphaFoldDB" id="A0A899FVX8"/>
<organism evidence="1 2">
    <name type="scientific">Pneumocystis wakefieldiae</name>
    <dbReference type="NCBI Taxonomy" id="38082"/>
    <lineage>
        <taxon>Eukaryota</taxon>
        <taxon>Fungi</taxon>
        <taxon>Dikarya</taxon>
        <taxon>Ascomycota</taxon>
        <taxon>Taphrinomycotina</taxon>
        <taxon>Pneumocystomycetes</taxon>
        <taxon>Pneumocystaceae</taxon>
        <taxon>Pneumocystis</taxon>
    </lineage>
</organism>
<dbReference type="Proteomes" id="UP000663699">
    <property type="component" value="Chromosome 1"/>
</dbReference>
<gene>
    <name evidence="1" type="ORF">MERGE_000357</name>
</gene>
<name>A0A899FVX8_9ASCO</name>
<dbReference type="InterPro" id="IPR012340">
    <property type="entry name" value="NA-bd_OB-fold"/>
</dbReference>
<dbReference type="OrthoDB" id="5397183at2759"/>
<dbReference type="EMBL" id="CP054532">
    <property type="protein sequence ID" value="QSL64202.1"/>
    <property type="molecule type" value="Genomic_DNA"/>
</dbReference>
<dbReference type="Gene3D" id="2.40.50.140">
    <property type="entry name" value="Nucleic acid-binding proteins"/>
    <property type="match status" value="1"/>
</dbReference>
<evidence type="ECO:0000313" key="2">
    <source>
        <dbReference type="Proteomes" id="UP000663699"/>
    </source>
</evidence>
<evidence type="ECO:0000313" key="1">
    <source>
        <dbReference type="EMBL" id="QSL64202.1"/>
    </source>
</evidence>